<protein>
    <submittedName>
        <fullName evidence="2">Uncharacterized protein</fullName>
    </submittedName>
</protein>
<evidence type="ECO:0000256" key="1">
    <source>
        <dbReference type="SAM" id="Phobius"/>
    </source>
</evidence>
<keyword evidence="1" id="KW-0472">Membrane</keyword>
<name>A0A6J5FXI7_9BURK</name>
<organism evidence="2 3">
    <name type="scientific">Paraburkholderia fynbosensis</name>
    <dbReference type="NCBI Taxonomy" id="1200993"/>
    <lineage>
        <taxon>Bacteria</taxon>
        <taxon>Pseudomonadati</taxon>
        <taxon>Pseudomonadota</taxon>
        <taxon>Betaproteobacteria</taxon>
        <taxon>Burkholderiales</taxon>
        <taxon>Burkholderiaceae</taxon>
        <taxon>Paraburkholderia</taxon>
    </lineage>
</organism>
<keyword evidence="3" id="KW-1185">Reference proteome</keyword>
<accession>A0A6J5FXI7</accession>
<keyword evidence="1" id="KW-1133">Transmembrane helix</keyword>
<dbReference type="RefSeq" id="WP_175159309.1">
    <property type="nucleotide sequence ID" value="NZ_CADIKI010000005.1"/>
</dbReference>
<dbReference type="AlphaFoldDB" id="A0A6J5FXI7"/>
<feature type="transmembrane region" description="Helical" evidence="1">
    <location>
        <begin position="84"/>
        <end position="105"/>
    </location>
</feature>
<evidence type="ECO:0000313" key="3">
    <source>
        <dbReference type="Proteomes" id="UP000494252"/>
    </source>
</evidence>
<gene>
    <name evidence="2" type="ORF">LMG27177_02100</name>
</gene>
<proteinExistence type="predicted"/>
<feature type="transmembrane region" description="Helical" evidence="1">
    <location>
        <begin position="45"/>
        <end position="64"/>
    </location>
</feature>
<reference evidence="2 3" key="1">
    <citation type="submission" date="2020-04" db="EMBL/GenBank/DDBJ databases">
        <authorList>
            <person name="De Canck E."/>
        </authorList>
    </citation>
    <scope>NUCLEOTIDE SEQUENCE [LARGE SCALE GENOMIC DNA]</scope>
    <source>
        <strain evidence="2 3">LMG 27177</strain>
    </source>
</reference>
<keyword evidence="1" id="KW-0812">Transmembrane</keyword>
<dbReference type="EMBL" id="CADIKI010000005">
    <property type="protein sequence ID" value="CAB3786900.1"/>
    <property type="molecule type" value="Genomic_DNA"/>
</dbReference>
<evidence type="ECO:0000313" key="2">
    <source>
        <dbReference type="EMBL" id="CAB3786900.1"/>
    </source>
</evidence>
<dbReference type="Proteomes" id="UP000494252">
    <property type="component" value="Unassembled WGS sequence"/>
</dbReference>
<sequence length="114" mass="12483">MKHSGISIWLGLLVAPAVVLGAQSLNYVLVQIACASGRHTALDVVSALAFGFSVIAAWLAYRRWRATVGRFHGSYVPRGARRPFLALMAMLVAALCAVIQLTMWFPQWLLSPCR</sequence>